<evidence type="ECO:0000256" key="2">
    <source>
        <dbReference type="PROSITE-ProRule" id="PRU00335"/>
    </source>
</evidence>
<dbReference type="RefSeq" id="WP_014081524.1">
    <property type="nucleotide sequence ID" value="NC_015978.1"/>
</dbReference>
<dbReference type="SUPFAM" id="SSF46689">
    <property type="entry name" value="Homeodomain-like"/>
    <property type="match status" value="1"/>
</dbReference>
<dbReference type="KEGG" id="lsn:LSA_01940"/>
<dbReference type="InterPro" id="IPR001647">
    <property type="entry name" value="HTH_TetR"/>
</dbReference>
<feature type="DNA-binding region" description="H-T-H motif" evidence="2">
    <location>
        <begin position="34"/>
        <end position="53"/>
    </location>
</feature>
<dbReference type="AlphaFoldDB" id="G2KV64"/>
<dbReference type="OrthoDB" id="9812484at2"/>
<organism evidence="4 5">
    <name type="scientific">Fructilactobacillus sanfranciscensis (strain TMW 1.1304)</name>
    <name type="common">Lactobacillus sanfranciscensis</name>
    <dbReference type="NCBI Taxonomy" id="714313"/>
    <lineage>
        <taxon>Bacteria</taxon>
        <taxon>Bacillati</taxon>
        <taxon>Bacillota</taxon>
        <taxon>Bacilli</taxon>
        <taxon>Lactobacillales</taxon>
        <taxon>Lactobacillaceae</taxon>
        <taxon>Fructilactobacillus</taxon>
    </lineage>
</organism>
<name>G2KV64_FRUST</name>
<dbReference type="eggNOG" id="COG1309">
    <property type="taxonomic scope" value="Bacteria"/>
</dbReference>
<dbReference type="PANTHER" id="PTHR43479">
    <property type="entry name" value="ACREF/ENVCD OPERON REPRESSOR-RELATED"/>
    <property type="match status" value="1"/>
</dbReference>
<dbReference type="Gene3D" id="1.10.357.10">
    <property type="entry name" value="Tetracycline Repressor, domain 2"/>
    <property type="match status" value="1"/>
</dbReference>
<dbReference type="PROSITE" id="PS50977">
    <property type="entry name" value="HTH_TETR_2"/>
    <property type="match status" value="1"/>
</dbReference>
<proteinExistence type="predicted"/>
<reference evidence="4 5" key="1">
    <citation type="journal article" date="2011" name="Microb. Cell Fact.">
        <title>Genomic analysis reveals Lactobacillus sanfranciscensis as stable element in traditional sourdoughs.</title>
        <authorList>
            <person name="Vogel R.F."/>
            <person name="Pavlovic M."/>
            <person name="Ehrmann M.A."/>
            <person name="Wiezer A."/>
            <person name="Liesegang H."/>
            <person name="Offschanka S."/>
            <person name="Voget S."/>
            <person name="Angelov A."/>
            <person name="Bocker G."/>
            <person name="Liebl W."/>
        </authorList>
    </citation>
    <scope>NUCLEOTIDE SEQUENCE [LARGE SCALE GENOMIC DNA]</scope>
    <source>
        <strain evidence="4 5">TMW 1.1304</strain>
    </source>
</reference>
<accession>G2KV64</accession>
<protein>
    <recommendedName>
        <fullName evidence="3">HTH tetR-type domain-containing protein</fullName>
    </recommendedName>
</protein>
<dbReference type="Proteomes" id="UP000001285">
    <property type="component" value="Chromosome"/>
</dbReference>
<evidence type="ECO:0000313" key="4">
    <source>
        <dbReference type="EMBL" id="AEN98662.1"/>
    </source>
</evidence>
<dbReference type="HOGENOM" id="CLU_069356_45_4_9"/>
<dbReference type="EMBL" id="CP002461">
    <property type="protein sequence ID" value="AEN98662.1"/>
    <property type="molecule type" value="Genomic_DNA"/>
</dbReference>
<keyword evidence="1 2" id="KW-0238">DNA-binding</keyword>
<keyword evidence="5" id="KW-1185">Reference proteome</keyword>
<gene>
    <name evidence="4" type="ordered locus">LSA_01940</name>
</gene>
<dbReference type="InterPro" id="IPR050624">
    <property type="entry name" value="HTH-type_Tx_Regulator"/>
</dbReference>
<dbReference type="GO" id="GO:0003677">
    <property type="term" value="F:DNA binding"/>
    <property type="evidence" value="ECO:0007669"/>
    <property type="project" value="UniProtKB-UniRule"/>
</dbReference>
<dbReference type="PANTHER" id="PTHR43479:SF11">
    <property type="entry name" value="ACREF_ENVCD OPERON REPRESSOR-RELATED"/>
    <property type="match status" value="1"/>
</dbReference>
<dbReference type="STRING" id="714313.LSA_01940"/>
<sequence length="170" mass="20033">MPTTTFFNLKEAKRDRITKVLLDEFSTNSLNDAKISTIVTKAEIARGAFYKYFADLTDAYQYIFSLAMKSIHQPFNYQDLQADNITKTIQEFVNQQRDSKYHDFIKLYYQKNQYLLPPLYQPDISKLTSEQWSSNILVHQTIKDCLLHPDQEQQYLQFLTLSLKHLFKGA</sequence>
<dbReference type="InterPro" id="IPR009057">
    <property type="entry name" value="Homeodomain-like_sf"/>
</dbReference>
<evidence type="ECO:0000313" key="5">
    <source>
        <dbReference type="Proteomes" id="UP000001285"/>
    </source>
</evidence>
<evidence type="ECO:0000256" key="1">
    <source>
        <dbReference type="ARBA" id="ARBA00023125"/>
    </source>
</evidence>
<evidence type="ECO:0000259" key="3">
    <source>
        <dbReference type="PROSITE" id="PS50977"/>
    </source>
</evidence>
<feature type="domain" description="HTH tetR-type" evidence="3">
    <location>
        <begin position="11"/>
        <end position="71"/>
    </location>
</feature>